<reference evidence="13 14" key="1">
    <citation type="submission" date="2024-08" db="EMBL/GenBank/DDBJ databases">
        <title>Gnathostoma spinigerum genome.</title>
        <authorList>
            <person name="Gonzalez-Bertolin B."/>
            <person name="Monzon S."/>
            <person name="Zaballos A."/>
            <person name="Jimenez P."/>
            <person name="Dekumyoy P."/>
            <person name="Varona S."/>
            <person name="Cuesta I."/>
            <person name="Sumanam S."/>
            <person name="Adisakwattana P."/>
            <person name="Gasser R.B."/>
            <person name="Hernandez-Gonzalez A."/>
            <person name="Young N.D."/>
            <person name="Perteguer M.J."/>
        </authorList>
    </citation>
    <scope>NUCLEOTIDE SEQUENCE [LARGE SCALE GENOMIC DNA]</scope>
    <source>
        <strain evidence="13">AL3</strain>
        <tissue evidence="13">Liver</tissue>
    </source>
</reference>
<dbReference type="Pfam" id="PF03062">
    <property type="entry name" value="MBOAT"/>
    <property type="match status" value="1"/>
</dbReference>
<keyword evidence="7 9" id="KW-0472">Membrane</keyword>
<evidence type="ECO:0000256" key="10">
    <source>
        <dbReference type="PIRSR" id="PIRSR000439-1"/>
    </source>
</evidence>
<protein>
    <recommendedName>
        <fullName evidence="9">O-acyltransferase</fullName>
    </recommendedName>
</protein>
<keyword evidence="5 9" id="KW-0256">Endoplasmic reticulum</keyword>
<accession>A0ABD6E9L4</accession>
<evidence type="ECO:0000256" key="9">
    <source>
        <dbReference type="PIRNR" id="PIRNR000439"/>
    </source>
</evidence>
<dbReference type="Proteomes" id="UP001608902">
    <property type="component" value="Unassembled WGS sequence"/>
</dbReference>
<dbReference type="PANTHER" id="PTHR10408:SF8">
    <property type="entry name" value="O-ACYLTRANSFERASE"/>
    <property type="match status" value="1"/>
</dbReference>
<organism evidence="13 14">
    <name type="scientific">Gnathostoma spinigerum</name>
    <dbReference type="NCBI Taxonomy" id="75299"/>
    <lineage>
        <taxon>Eukaryota</taxon>
        <taxon>Metazoa</taxon>
        <taxon>Ecdysozoa</taxon>
        <taxon>Nematoda</taxon>
        <taxon>Chromadorea</taxon>
        <taxon>Rhabditida</taxon>
        <taxon>Spirurina</taxon>
        <taxon>Gnathostomatomorpha</taxon>
        <taxon>Gnathostomatoidea</taxon>
        <taxon>Gnathostomatidae</taxon>
        <taxon>Gnathostoma</taxon>
    </lineage>
</organism>
<feature type="transmembrane region" description="Helical" evidence="12">
    <location>
        <begin position="137"/>
        <end position="156"/>
    </location>
</feature>
<keyword evidence="4 12" id="KW-0812">Transmembrane</keyword>
<keyword evidence="14" id="KW-1185">Reference proteome</keyword>
<feature type="transmembrane region" description="Helical" evidence="12">
    <location>
        <begin position="53"/>
        <end position="73"/>
    </location>
</feature>
<dbReference type="GO" id="GO:0005789">
    <property type="term" value="C:endoplasmic reticulum membrane"/>
    <property type="evidence" value="ECO:0007669"/>
    <property type="project" value="UniProtKB-SubCell"/>
</dbReference>
<evidence type="ECO:0000256" key="12">
    <source>
        <dbReference type="SAM" id="Phobius"/>
    </source>
</evidence>
<feature type="transmembrane region" description="Helical" evidence="12">
    <location>
        <begin position="240"/>
        <end position="259"/>
    </location>
</feature>
<evidence type="ECO:0000313" key="13">
    <source>
        <dbReference type="EMBL" id="MFH4974081.1"/>
    </source>
</evidence>
<comment type="subcellular location">
    <subcellularLocation>
        <location evidence="1 9">Endoplasmic reticulum membrane</location>
        <topology evidence="1 9">Multi-pass membrane protein</topology>
    </subcellularLocation>
</comment>
<dbReference type="AlphaFoldDB" id="A0ABD6E9L4"/>
<keyword evidence="3 9" id="KW-0808">Transferase</keyword>
<comment type="caution">
    <text evidence="13">The sequence shown here is derived from an EMBL/GenBank/DDBJ whole genome shotgun (WGS) entry which is preliminary data.</text>
</comment>
<dbReference type="PANTHER" id="PTHR10408">
    <property type="entry name" value="STEROL O-ACYLTRANSFERASE"/>
    <property type="match status" value="1"/>
</dbReference>
<feature type="transmembrane region" description="Helical" evidence="12">
    <location>
        <begin position="420"/>
        <end position="438"/>
    </location>
</feature>
<evidence type="ECO:0000256" key="7">
    <source>
        <dbReference type="ARBA" id="ARBA00023136"/>
    </source>
</evidence>
<evidence type="ECO:0000256" key="4">
    <source>
        <dbReference type="ARBA" id="ARBA00022692"/>
    </source>
</evidence>
<feature type="transmembrane region" description="Helical" evidence="12">
    <location>
        <begin position="389"/>
        <end position="408"/>
    </location>
</feature>
<evidence type="ECO:0000256" key="1">
    <source>
        <dbReference type="ARBA" id="ARBA00004477"/>
    </source>
</evidence>
<name>A0ABD6E9L4_9BILA</name>
<evidence type="ECO:0000256" key="5">
    <source>
        <dbReference type="ARBA" id="ARBA00022824"/>
    </source>
</evidence>
<feature type="region of interest" description="Disordered" evidence="11">
    <location>
        <begin position="1"/>
        <end position="20"/>
    </location>
</feature>
<evidence type="ECO:0000256" key="11">
    <source>
        <dbReference type="SAM" id="MobiDB-lite"/>
    </source>
</evidence>
<feature type="transmembrane region" description="Helical" evidence="12">
    <location>
        <begin position="279"/>
        <end position="303"/>
    </location>
</feature>
<feature type="transmembrane region" description="Helical" evidence="12">
    <location>
        <begin position="93"/>
        <end position="117"/>
    </location>
</feature>
<comment type="similarity">
    <text evidence="2 9">Belongs to the membrane-bound acyltransferase family. Sterol o-acyltransferase subfamily.</text>
</comment>
<keyword evidence="6 12" id="KW-1133">Transmembrane helix</keyword>
<dbReference type="PIRSF" id="PIRSF000439">
    <property type="entry name" value="Oat_ACAT_DAG_ARE"/>
    <property type="match status" value="1"/>
</dbReference>
<feature type="active site" evidence="10">
    <location>
        <position position="379"/>
    </location>
</feature>
<dbReference type="GO" id="GO:0008374">
    <property type="term" value="F:O-acyltransferase activity"/>
    <property type="evidence" value="ECO:0007669"/>
    <property type="project" value="UniProtKB-ARBA"/>
</dbReference>
<evidence type="ECO:0000256" key="3">
    <source>
        <dbReference type="ARBA" id="ARBA00022679"/>
    </source>
</evidence>
<evidence type="ECO:0000313" key="14">
    <source>
        <dbReference type="Proteomes" id="UP001608902"/>
    </source>
</evidence>
<evidence type="ECO:0000256" key="2">
    <source>
        <dbReference type="ARBA" id="ARBA00009010"/>
    </source>
</evidence>
<sequence length="468" mass="55405">MGSEEPNCASVKESIREVDEPKENSKKKKMVFWDKKFTIRPSLLTILVDETDFAALHNFFIAIFILAILASMIDDTVQYANPFYHMWLIFWNFQNLTSTLIVWCLMAISIVVPYTVLLNWSNIPTKQVSLSTEWPMILLYVLYLFSLFFFPLKYLFAFDLNPACSFIITCESTRIAMKVHSFVRENVPRAIRRKLALAEGDIMSDNEDYPTIQQLYYHFFCPSFIYRDEYPQVPDRRWKIVLGYFVQVLLVIAFVNIVFTQMVYPLFHPVTYQTVSFGFIASSVFRCILPGLLCLLLLFYGLLHCWLNMFSEILRFGDRHFYVNWWNSRTMAEYYRNWNLVVHDWLYTYVYRDIAMLIGGKRGLDIAQTAVFFLSAAFHEYWFGVSLRMFYPVMFTLYFVFGGLFFFVSKFIKPGRLWNTTMWLNLLIGTGMFVSFYSQEWYARRRCSPPSDSYLINVITPRHFFCSS</sequence>
<dbReference type="EMBL" id="JBGFUD010000242">
    <property type="protein sequence ID" value="MFH4974081.1"/>
    <property type="molecule type" value="Genomic_DNA"/>
</dbReference>
<proteinExistence type="inferred from homology"/>
<dbReference type="InterPro" id="IPR004299">
    <property type="entry name" value="MBOAT_fam"/>
</dbReference>
<keyword evidence="8 9" id="KW-0012">Acyltransferase</keyword>
<gene>
    <name evidence="13" type="ORF">AB6A40_000790</name>
</gene>
<dbReference type="InterPro" id="IPR014371">
    <property type="entry name" value="Oat_ACAT_DAG_ARE"/>
</dbReference>
<evidence type="ECO:0000256" key="6">
    <source>
        <dbReference type="ARBA" id="ARBA00022989"/>
    </source>
</evidence>
<evidence type="ECO:0000256" key="8">
    <source>
        <dbReference type="ARBA" id="ARBA00023315"/>
    </source>
</evidence>